<dbReference type="PaxDb" id="44689-DDB0189323"/>
<dbReference type="SMR" id="Q55GV7"/>
<feature type="compositionally biased region" description="Low complexity" evidence="1">
    <location>
        <begin position="133"/>
        <end position="146"/>
    </location>
</feature>
<dbReference type="Proteomes" id="UP000002195">
    <property type="component" value="Unassembled WGS sequence"/>
</dbReference>
<evidence type="ECO:0000313" key="3">
    <source>
        <dbReference type="Proteomes" id="UP000002195"/>
    </source>
</evidence>
<dbReference type="AlphaFoldDB" id="Q55GV7"/>
<protein>
    <submittedName>
        <fullName evidence="2">Uncharacterized protein</fullName>
    </submittedName>
</protein>
<organism evidence="2 3">
    <name type="scientific">Dictyostelium discoideum</name>
    <name type="common">Social amoeba</name>
    <dbReference type="NCBI Taxonomy" id="44689"/>
    <lineage>
        <taxon>Eukaryota</taxon>
        <taxon>Amoebozoa</taxon>
        <taxon>Evosea</taxon>
        <taxon>Eumycetozoa</taxon>
        <taxon>Dictyostelia</taxon>
        <taxon>Dictyosteliales</taxon>
        <taxon>Dictyosteliaceae</taxon>
        <taxon>Dictyostelium</taxon>
    </lineage>
</organism>
<accession>Q55GV7</accession>
<reference evidence="2 3" key="1">
    <citation type="journal article" date="2005" name="Nature">
        <title>The genome of the social amoeba Dictyostelium discoideum.</title>
        <authorList>
            <consortium name="The Dictyostelium discoideum Sequencing Consortium"/>
            <person name="Eichinger L."/>
            <person name="Pachebat J.A."/>
            <person name="Glockner G."/>
            <person name="Rajandream M.A."/>
            <person name="Sucgang R."/>
            <person name="Berriman M."/>
            <person name="Song J."/>
            <person name="Olsen R."/>
            <person name="Szafranski K."/>
            <person name="Xu Q."/>
            <person name="Tunggal B."/>
            <person name="Kummerfeld S."/>
            <person name="Madera M."/>
            <person name="Konfortov B.A."/>
            <person name="Rivero F."/>
            <person name="Bankier A.T."/>
            <person name="Lehmann R."/>
            <person name="Hamlin N."/>
            <person name="Davies R."/>
            <person name="Gaudet P."/>
            <person name="Fey P."/>
            <person name="Pilcher K."/>
            <person name="Chen G."/>
            <person name="Saunders D."/>
            <person name="Sodergren E."/>
            <person name="Davis P."/>
            <person name="Kerhornou A."/>
            <person name="Nie X."/>
            <person name="Hall N."/>
            <person name="Anjard C."/>
            <person name="Hemphill L."/>
            <person name="Bason N."/>
            <person name="Farbrother P."/>
            <person name="Desany B."/>
            <person name="Just E."/>
            <person name="Morio T."/>
            <person name="Rost R."/>
            <person name="Churcher C."/>
            <person name="Cooper J."/>
            <person name="Haydock S."/>
            <person name="van Driessche N."/>
            <person name="Cronin A."/>
            <person name="Goodhead I."/>
            <person name="Muzny D."/>
            <person name="Mourier T."/>
            <person name="Pain A."/>
            <person name="Lu M."/>
            <person name="Harper D."/>
            <person name="Lindsay R."/>
            <person name="Hauser H."/>
            <person name="James K."/>
            <person name="Quiles M."/>
            <person name="Madan Babu M."/>
            <person name="Saito T."/>
            <person name="Buchrieser C."/>
            <person name="Wardroper A."/>
            <person name="Felder M."/>
            <person name="Thangavelu M."/>
            <person name="Johnson D."/>
            <person name="Knights A."/>
            <person name="Loulseged H."/>
            <person name="Mungall K."/>
            <person name="Oliver K."/>
            <person name="Price C."/>
            <person name="Quail M.A."/>
            <person name="Urushihara H."/>
            <person name="Hernandez J."/>
            <person name="Rabbinowitsch E."/>
            <person name="Steffen D."/>
            <person name="Sanders M."/>
            <person name="Ma J."/>
            <person name="Kohara Y."/>
            <person name="Sharp S."/>
            <person name="Simmonds M."/>
            <person name="Spiegler S."/>
            <person name="Tivey A."/>
            <person name="Sugano S."/>
            <person name="White B."/>
            <person name="Walker D."/>
            <person name="Woodward J."/>
            <person name="Winckler T."/>
            <person name="Tanaka Y."/>
            <person name="Shaulsky G."/>
            <person name="Schleicher M."/>
            <person name="Weinstock G."/>
            <person name="Rosenthal A."/>
            <person name="Cox E.C."/>
            <person name="Chisholm R.L."/>
            <person name="Gibbs R."/>
            <person name="Loomis W.F."/>
            <person name="Platzer M."/>
            <person name="Kay R.R."/>
            <person name="Williams J."/>
            <person name="Dear P.H."/>
            <person name="Noegel A.A."/>
            <person name="Barrell B."/>
            <person name="Kuspa A."/>
        </authorList>
    </citation>
    <scope>NUCLEOTIDE SEQUENCE [LARGE SCALE GENOMIC DNA]</scope>
    <source>
        <strain evidence="2 3">AX4</strain>
    </source>
</reference>
<comment type="caution">
    <text evidence="2">The sequence shown here is derived from an EMBL/GenBank/DDBJ whole genome shotgun (WGS) entry which is preliminary data.</text>
</comment>
<name>Q55GV7_DICDI</name>
<dbReference type="RefSeq" id="XP_647077.1">
    <property type="nucleotide sequence ID" value="XM_641985.1"/>
</dbReference>
<dbReference type="dictyBase" id="DDB_G0267494"/>
<evidence type="ECO:0000256" key="1">
    <source>
        <dbReference type="SAM" id="MobiDB-lite"/>
    </source>
</evidence>
<dbReference type="KEGG" id="ddi:DDB_G0267494"/>
<dbReference type="InParanoid" id="Q55GV7"/>
<sequence length="200" mass="23487">MDLNKKENNQADDEKGDINNLDISNKIVNKDELESTILKNDIGANTENNTILEEQDFKIPQTPKKVEDKQYLKSMISTVFESDKDDNEKANQLMNQLLKSSTNFNENDTLFNENDDHDDPNKKRKFFNKINVNQNNQNNNNNINNGDDNDDDHDHNNNREKKKPNTLKYDEDDEFDSILIEKKKESETINKNKKKEKFKF</sequence>
<proteinExistence type="predicted"/>
<gene>
    <name evidence="2" type="ORF">DDB_G0267494</name>
</gene>
<evidence type="ECO:0000313" key="2">
    <source>
        <dbReference type="EMBL" id="EAL73200.1"/>
    </source>
</evidence>
<feature type="region of interest" description="Disordered" evidence="1">
    <location>
        <begin position="133"/>
        <end position="174"/>
    </location>
</feature>
<dbReference type="GeneID" id="8615881"/>
<keyword evidence="3" id="KW-1185">Reference proteome</keyword>
<dbReference type="eggNOG" id="ENOG502RIM4">
    <property type="taxonomic scope" value="Eukaryota"/>
</dbReference>
<dbReference type="EMBL" id="AAFI02000003">
    <property type="protein sequence ID" value="EAL73200.1"/>
    <property type="molecule type" value="Genomic_DNA"/>
</dbReference>
<dbReference type="HOGENOM" id="CLU_1368429_0_0_1"/>
<dbReference type="VEuPathDB" id="AmoebaDB:DDB_G0267494"/>